<feature type="compositionally biased region" description="Basic and acidic residues" evidence="1">
    <location>
        <begin position="1"/>
        <end position="10"/>
    </location>
</feature>
<dbReference type="AlphaFoldDB" id="A0A2S4VMN4"/>
<dbReference type="EMBL" id="PKSM01000116">
    <property type="protein sequence ID" value="POW10753.1"/>
    <property type="molecule type" value="Genomic_DNA"/>
</dbReference>
<name>A0A2S4VMN4_9BASI</name>
<sequence length="77" mass="7818">MASAKAREVGAMKLTAHGLSAGRRQCDHTMPPRSRGQAASSLSGESWDGCLAGGGASAMCGQSSDDPGKRTQCPPPM</sequence>
<evidence type="ECO:0000256" key="1">
    <source>
        <dbReference type="SAM" id="MobiDB-lite"/>
    </source>
</evidence>
<proteinExistence type="predicted"/>
<evidence type="ECO:0000313" key="2">
    <source>
        <dbReference type="EMBL" id="POW10753.1"/>
    </source>
</evidence>
<accession>A0A2S4VMN4</accession>
<organism evidence="2 3">
    <name type="scientific">Puccinia striiformis</name>
    <dbReference type="NCBI Taxonomy" id="27350"/>
    <lineage>
        <taxon>Eukaryota</taxon>
        <taxon>Fungi</taxon>
        <taxon>Dikarya</taxon>
        <taxon>Basidiomycota</taxon>
        <taxon>Pucciniomycotina</taxon>
        <taxon>Pucciniomycetes</taxon>
        <taxon>Pucciniales</taxon>
        <taxon>Pucciniaceae</taxon>
        <taxon>Puccinia</taxon>
    </lineage>
</organism>
<protein>
    <submittedName>
        <fullName evidence="2">Uncharacterized protein</fullName>
    </submittedName>
</protein>
<comment type="caution">
    <text evidence="2">The sequence shown here is derived from an EMBL/GenBank/DDBJ whole genome shotgun (WGS) entry which is preliminary data.</text>
</comment>
<dbReference type="Proteomes" id="UP000238274">
    <property type="component" value="Unassembled WGS sequence"/>
</dbReference>
<keyword evidence="3" id="KW-1185">Reference proteome</keyword>
<dbReference type="VEuPathDB" id="FungiDB:PSHT_08666"/>
<reference evidence="3" key="3">
    <citation type="journal article" date="2018" name="Mol. Plant Microbe Interact.">
        <title>Genome sequence resources for the wheat stripe rust pathogen (Puccinia striiformis f. sp. tritici) and the barley stripe rust pathogen (Puccinia striiformis f. sp. hordei).</title>
        <authorList>
            <person name="Xia C."/>
            <person name="Wang M."/>
            <person name="Yin C."/>
            <person name="Cornejo O.E."/>
            <person name="Hulbert S.H."/>
            <person name="Chen X."/>
        </authorList>
    </citation>
    <scope>NUCLEOTIDE SEQUENCE [LARGE SCALE GENOMIC DNA]</scope>
    <source>
        <strain evidence="3">93TX-2</strain>
    </source>
</reference>
<gene>
    <name evidence="2" type="ORF">PSHT_08666</name>
</gene>
<evidence type="ECO:0000313" key="3">
    <source>
        <dbReference type="Proteomes" id="UP000238274"/>
    </source>
</evidence>
<reference evidence="2 3" key="1">
    <citation type="submission" date="2017-12" db="EMBL/GenBank/DDBJ databases">
        <title>Gene loss provides genomic basis for host adaptation in cereal stripe rust fungi.</title>
        <authorList>
            <person name="Xia C."/>
        </authorList>
    </citation>
    <scope>NUCLEOTIDE SEQUENCE [LARGE SCALE GENOMIC DNA]</scope>
    <source>
        <strain evidence="2 3">93TX-2</strain>
    </source>
</reference>
<reference evidence="3" key="2">
    <citation type="journal article" date="2018" name="BMC Genomics">
        <title>Genomic insights into host adaptation between the wheat stripe rust pathogen (Puccinia striiformis f. sp. tritici) and the barley stripe rust pathogen (Puccinia striiformis f. sp. hordei).</title>
        <authorList>
            <person name="Xia C."/>
            <person name="Wang M."/>
            <person name="Yin C."/>
            <person name="Cornejo O.E."/>
            <person name="Hulbert S.H."/>
            <person name="Chen X."/>
        </authorList>
    </citation>
    <scope>NUCLEOTIDE SEQUENCE [LARGE SCALE GENOMIC DNA]</scope>
    <source>
        <strain evidence="3">93TX-2</strain>
    </source>
</reference>
<feature type="region of interest" description="Disordered" evidence="1">
    <location>
        <begin position="1"/>
        <end position="77"/>
    </location>
</feature>